<evidence type="ECO:0000313" key="3">
    <source>
        <dbReference type="EMBL" id="MFG6459150.1"/>
    </source>
</evidence>
<dbReference type="PANTHER" id="PTHR48107:SF7">
    <property type="entry name" value="RE15974P"/>
    <property type="match status" value="1"/>
</dbReference>
<dbReference type="PANTHER" id="PTHR48107">
    <property type="entry name" value="NADPH-DEPENDENT ALDEHYDE REDUCTASE-LIKE PROTEIN, CHLOROPLASTIC-RELATED"/>
    <property type="match status" value="1"/>
</dbReference>
<name>A0ABW7GBB2_9BURK</name>
<comment type="similarity">
    <text evidence="1">Belongs to the short-chain dehydrogenases/reductases (SDR) family.</text>
</comment>
<evidence type="ECO:0000313" key="4">
    <source>
        <dbReference type="Proteomes" id="UP001606305"/>
    </source>
</evidence>
<dbReference type="PRINTS" id="PR00081">
    <property type="entry name" value="GDHRDH"/>
</dbReference>
<dbReference type="Gene3D" id="3.40.50.720">
    <property type="entry name" value="NAD(P)-binding Rossmann-like Domain"/>
    <property type="match status" value="1"/>
</dbReference>
<keyword evidence="2" id="KW-0560">Oxidoreductase</keyword>
<gene>
    <name evidence="3" type="ORF">ACG00X_20135</name>
</gene>
<evidence type="ECO:0000256" key="1">
    <source>
        <dbReference type="ARBA" id="ARBA00006484"/>
    </source>
</evidence>
<sequence length="250" mass="25857">MSQVLNSSPVAIVTGASRGIGAAIAQQLAVDGHAVVVNYAGSRAEAEKVVATITERGGRAIAVQADVGEAGAARRLFDAATEAFGGVDVLVNNAGVMANELPHLADTSDETFDRLFDINVKGSFLAMREAAQRLRSGGRIINFSTSVIGLALPGYAVYAASKAAIETMTNILAKELRGRNITVNAVAPGPTATALFLDGKTPERVQQLAKMAPLERLGQPEDIANVVTLLAGPQGAWINGQTIRANGGIV</sequence>
<dbReference type="PRINTS" id="PR00080">
    <property type="entry name" value="SDRFAMILY"/>
</dbReference>
<dbReference type="RefSeq" id="WP_394490845.1">
    <property type="nucleotide sequence ID" value="NZ_JBIGIA010000018.1"/>
</dbReference>
<evidence type="ECO:0000256" key="2">
    <source>
        <dbReference type="ARBA" id="ARBA00023002"/>
    </source>
</evidence>
<dbReference type="Proteomes" id="UP001606305">
    <property type="component" value="Unassembled WGS sequence"/>
</dbReference>
<dbReference type="InterPro" id="IPR002347">
    <property type="entry name" value="SDR_fam"/>
</dbReference>
<dbReference type="InterPro" id="IPR036291">
    <property type="entry name" value="NAD(P)-bd_dom_sf"/>
</dbReference>
<proteinExistence type="inferred from homology"/>
<accession>A0ABW7GBB2</accession>
<organism evidence="3 4">
    <name type="scientific">Pelomonas nitida</name>
    <dbReference type="NCBI Taxonomy" id="3299027"/>
    <lineage>
        <taxon>Bacteria</taxon>
        <taxon>Pseudomonadati</taxon>
        <taxon>Pseudomonadota</taxon>
        <taxon>Betaproteobacteria</taxon>
        <taxon>Burkholderiales</taxon>
        <taxon>Sphaerotilaceae</taxon>
        <taxon>Roseateles</taxon>
    </lineage>
</organism>
<protein>
    <submittedName>
        <fullName evidence="3">SDR family oxidoreductase</fullName>
    </submittedName>
</protein>
<comment type="caution">
    <text evidence="3">The sequence shown here is derived from an EMBL/GenBank/DDBJ whole genome shotgun (WGS) entry which is preliminary data.</text>
</comment>
<dbReference type="Pfam" id="PF13561">
    <property type="entry name" value="adh_short_C2"/>
    <property type="match status" value="1"/>
</dbReference>
<reference evidence="3 4" key="1">
    <citation type="submission" date="2024-09" db="EMBL/GenBank/DDBJ databases">
        <title>Novel species of the genus Pelomonas and Roseateles isolated from streams.</title>
        <authorList>
            <person name="Lu H."/>
        </authorList>
    </citation>
    <scope>NUCLEOTIDE SEQUENCE [LARGE SCALE GENOMIC DNA]</scope>
    <source>
        <strain evidence="3 4">BYS96W</strain>
    </source>
</reference>
<keyword evidence="4" id="KW-1185">Reference proteome</keyword>
<dbReference type="SUPFAM" id="SSF51735">
    <property type="entry name" value="NAD(P)-binding Rossmann-fold domains"/>
    <property type="match status" value="1"/>
</dbReference>
<dbReference type="CDD" id="cd05362">
    <property type="entry name" value="THN_reductase-like_SDR_c"/>
    <property type="match status" value="1"/>
</dbReference>
<dbReference type="EMBL" id="JBIGIA010000018">
    <property type="protein sequence ID" value="MFG6459150.1"/>
    <property type="molecule type" value="Genomic_DNA"/>
</dbReference>